<dbReference type="AlphaFoldDB" id="A0A1G7UD63"/>
<name>A0A1G7UD63_9EURY</name>
<reference evidence="4" key="1">
    <citation type="submission" date="2016-10" db="EMBL/GenBank/DDBJ databases">
        <authorList>
            <person name="Varghese N."/>
            <person name="Submissions S."/>
        </authorList>
    </citation>
    <scope>NUCLEOTIDE SEQUENCE [LARGE SCALE GENOMIC DNA]</scope>
    <source>
        <strain evidence="4">IBRC-M 10760</strain>
    </source>
</reference>
<dbReference type="Proteomes" id="UP000199076">
    <property type="component" value="Unassembled WGS sequence"/>
</dbReference>
<evidence type="ECO:0000313" key="4">
    <source>
        <dbReference type="Proteomes" id="UP000199076"/>
    </source>
</evidence>
<evidence type="ECO:0000256" key="2">
    <source>
        <dbReference type="ARBA" id="ARBA00023172"/>
    </source>
</evidence>
<dbReference type="STRING" id="660518.SAMN05216218_1502"/>
<dbReference type="EMBL" id="FNBK01000050">
    <property type="protein sequence ID" value="SDG45394.1"/>
    <property type="molecule type" value="Genomic_DNA"/>
</dbReference>
<accession>A0A1G7UD63</accession>
<dbReference type="RefSeq" id="WP_092695833.1">
    <property type="nucleotide sequence ID" value="NZ_FNBK01000050.1"/>
</dbReference>
<organism evidence="3 4">
    <name type="scientific">Halorientalis regularis</name>
    <dbReference type="NCBI Taxonomy" id="660518"/>
    <lineage>
        <taxon>Archaea</taxon>
        <taxon>Methanobacteriati</taxon>
        <taxon>Methanobacteriota</taxon>
        <taxon>Stenosarchaea group</taxon>
        <taxon>Halobacteria</taxon>
        <taxon>Halobacteriales</taxon>
        <taxon>Haloarculaceae</taxon>
        <taxon>Halorientalis</taxon>
    </lineage>
</organism>
<protein>
    <submittedName>
        <fullName evidence="3">Phage integrase family protein</fullName>
    </submittedName>
</protein>
<dbReference type="GO" id="GO:0006310">
    <property type="term" value="P:DNA recombination"/>
    <property type="evidence" value="ECO:0007669"/>
    <property type="project" value="UniProtKB-KW"/>
</dbReference>
<keyword evidence="1" id="KW-0238">DNA-binding</keyword>
<dbReference type="SUPFAM" id="SSF56349">
    <property type="entry name" value="DNA breaking-rejoining enzymes"/>
    <property type="match status" value="1"/>
</dbReference>
<evidence type="ECO:0000313" key="3">
    <source>
        <dbReference type="EMBL" id="SDG45394.1"/>
    </source>
</evidence>
<sequence>MSKYGDLDFDDEWYDEPLERYLSHKQDVDDVTDVRFEEIQRAIADSPDDADWDAWDEVVDWRDGMTTDDARTFLSQLRRAGLGERTVENEMRIVQSFLKELLDREVVDSNPVAYVTDEATFDVDDKDKLDRSVDEIGAYLRGIPNLQFRGIGMTFAKTGIRLAENLNIDLPFIHLDHDIFYETLDRHGVSIHEEIADQPDTLYIPAEPTIGEVFRGEQRRSGNKRKRATRIPVDGELKRALLDWLAVRPETAHPHPLWTSPQSDPTRLSHKQVGKKLTNHFAEQTGLVDDGSTGAFTPHWFRHFFTTNMQPGRGYHDRSIAPTLVKYIRGDVGTATEGSGSDIMDVYSHDWGDQVRDEYLDNIYQFGIYD</sequence>
<dbReference type="GO" id="GO:0003677">
    <property type="term" value="F:DNA binding"/>
    <property type="evidence" value="ECO:0007669"/>
    <property type="project" value="UniProtKB-KW"/>
</dbReference>
<dbReference type="Gene3D" id="1.10.150.130">
    <property type="match status" value="1"/>
</dbReference>
<dbReference type="GO" id="GO:0015074">
    <property type="term" value="P:DNA integration"/>
    <property type="evidence" value="ECO:0007669"/>
    <property type="project" value="InterPro"/>
</dbReference>
<gene>
    <name evidence="3" type="ORF">SAMN05216218_1502</name>
</gene>
<dbReference type="InterPro" id="IPR010998">
    <property type="entry name" value="Integrase_recombinase_N"/>
</dbReference>
<keyword evidence="2" id="KW-0233">DNA recombination</keyword>
<proteinExistence type="predicted"/>
<evidence type="ECO:0000256" key="1">
    <source>
        <dbReference type="ARBA" id="ARBA00023125"/>
    </source>
</evidence>
<dbReference type="InterPro" id="IPR011010">
    <property type="entry name" value="DNA_brk_join_enz"/>
</dbReference>
<dbReference type="InterPro" id="IPR013762">
    <property type="entry name" value="Integrase-like_cat_sf"/>
</dbReference>
<keyword evidence="4" id="KW-1185">Reference proteome</keyword>
<dbReference type="OrthoDB" id="275486at2157"/>
<dbReference type="Gene3D" id="1.10.443.10">
    <property type="entry name" value="Intergrase catalytic core"/>
    <property type="match status" value="1"/>
</dbReference>
<dbReference type="CDD" id="cd00397">
    <property type="entry name" value="DNA_BRE_C"/>
    <property type="match status" value="1"/>
</dbReference>